<dbReference type="EMBL" id="JACOFU010000005">
    <property type="protein sequence ID" value="MBC3832397.1"/>
    <property type="molecule type" value="Genomic_DNA"/>
</dbReference>
<dbReference type="InterPro" id="IPR010982">
    <property type="entry name" value="Lambda_DNA-bd_dom_sf"/>
</dbReference>
<dbReference type="RefSeq" id="WP_186891444.1">
    <property type="nucleotide sequence ID" value="NZ_JACOFU010000005.1"/>
</dbReference>
<protein>
    <submittedName>
        <fullName evidence="2">Helix-turn-helix transcriptional regulator</fullName>
    </submittedName>
</protein>
<dbReference type="CDD" id="cd00093">
    <property type="entry name" value="HTH_XRE"/>
    <property type="match status" value="1"/>
</dbReference>
<dbReference type="PROSITE" id="PS50943">
    <property type="entry name" value="HTH_CROC1"/>
    <property type="match status" value="1"/>
</dbReference>
<keyword evidence="3" id="KW-1185">Reference proteome</keyword>
<dbReference type="SUPFAM" id="SSF47413">
    <property type="entry name" value="lambda repressor-like DNA-binding domains"/>
    <property type="match status" value="1"/>
</dbReference>
<comment type="caution">
    <text evidence="2">The sequence shown here is derived from an EMBL/GenBank/DDBJ whole genome shotgun (WGS) entry which is preliminary data.</text>
</comment>
<sequence>MSEQHTLGKILRKLRIDLGFSAEDISGLIGVTTRMISAWESDAYPMPYERMELLLMKIERKVPEGGLVIVHDVNRHTVIDVVTEGNFAGFSLNPDNATIKSLAIDRRTGRPYIHETTFNIEGNEHVVEVGFKWKRNLLLNFQSEFGAELDRSMIAVIESIIRLVKDAEHCNPTLRQLKDQIEHASNGYYSAKTPEERNAYQLEQDKAVKDLLKMVN</sequence>
<dbReference type="Gene3D" id="1.10.260.40">
    <property type="entry name" value="lambda repressor-like DNA-binding domains"/>
    <property type="match status" value="1"/>
</dbReference>
<evidence type="ECO:0000259" key="1">
    <source>
        <dbReference type="PROSITE" id="PS50943"/>
    </source>
</evidence>
<dbReference type="InterPro" id="IPR001387">
    <property type="entry name" value="Cro/C1-type_HTH"/>
</dbReference>
<evidence type="ECO:0000313" key="2">
    <source>
        <dbReference type="EMBL" id="MBC3832397.1"/>
    </source>
</evidence>
<gene>
    <name evidence="2" type="ORF">H8K33_12810</name>
</gene>
<organism evidence="2 3">
    <name type="scientific">Undibacterium amnicola</name>
    <dbReference type="NCBI Taxonomy" id="1834038"/>
    <lineage>
        <taxon>Bacteria</taxon>
        <taxon>Pseudomonadati</taxon>
        <taxon>Pseudomonadota</taxon>
        <taxon>Betaproteobacteria</taxon>
        <taxon>Burkholderiales</taxon>
        <taxon>Oxalobacteraceae</taxon>
        <taxon>Undibacterium</taxon>
    </lineage>
</organism>
<reference evidence="2 3" key="1">
    <citation type="submission" date="2020-08" db="EMBL/GenBank/DDBJ databases">
        <title>Novel species isolated from subtropical streams in China.</title>
        <authorList>
            <person name="Lu H."/>
        </authorList>
    </citation>
    <scope>NUCLEOTIDE SEQUENCE [LARGE SCALE GENOMIC DNA]</scope>
    <source>
        <strain evidence="2 3">KCTC 52442</strain>
    </source>
</reference>
<evidence type="ECO:0000313" key="3">
    <source>
        <dbReference type="Proteomes" id="UP000643610"/>
    </source>
</evidence>
<dbReference type="Proteomes" id="UP000643610">
    <property type="component" value="Unassembled WGS sequence"/>
</dbReference>
<name>A0ABR6XSH2_9BURK</name>
<accession>A0ABR6XSH2</accession>
<feature type="domain" description="HTH cro/C1-type" evidence="1">
    <location>
        <begin position="11"/>
        <end position="42"/>
    </location>
</feature>
<proteinExistence type="predicted"/>